<gene>
    <name evidence="1" type="ORF">GDO78_002783</name>
</gene>
<dbReference type="AlphaFoldDB" id="A0A8J6K6V1"/>
<proteinExistence type="predicted"/>
<name>A0A8J6K6V1_ELECQ</name>
<evidence type="ECO:0000313" key="2">
    <source>
        <dbReference type="Proteomes" id="UP000770717"/>
    </source>
</evidence>
<accession>A0A8J6K6V1</accession>
<keyword evidence="2" id="KW-1185">Reference proteome</keyword>
<evidence type="ECO:0000313" key="1">
    <source>
        <dbReference type="EMBL" id="KAG9477574.1"/>
    </source>
</evidence>
<dbReference type="EMBL" id="WNTK01000010">
    <property type="protein sequence ID" value="KAG9477574.1"/>
    <property type="molecule type" value="Genomic_DNA"/>
</dbReference>
<protein>
    <submittedName>
        <fullName evidence="1">Uncharacterized protein</fullName>
    </submittedName>
</protein>
<dbReference type="Proteomes" id="UP000770717">
    <property type="component" value="Unassembled WGS sequence"/>
</dbReference>
<sequence length="81" mass="9213">MGKARGFKATRIKNNIVLGIFFFFFARSITKLSIKGPITQIREHSEIASPKENECLSTVPQNTQCVRFRQGLLVFFFAKST</sequence>
<comment type="caution">
    <text evidence="1">The sequence shown here is derived from an EMBL/GenBank/DDBJ whole genome shotgun (WGS) entry which is preliminary data.</text>
</comment>
<reference evidence="1" key="1">
    <citation type="thesis" date="2020" institute="ProQuest LLC" country="789 East Eisenhower Parkway, Ann Arbor, MI, USA">
        <title>Comparative Genomics and Chromosome Evolution.</title>
        <authorList>
            <person name="Mudd A.B."/>
        </authorList>
    </citation>
    <scope>NUCLEOTIDE SEQUENCE</scope>
    <source>
        <strain evidence="1">HN-11 Male</strain>
        <tissue evidence="1">Kidney and liver</tissue>
    </source>
</reference>
<organism evidence="1 2">
    <name type="scientific">Eleutherodactylus coqui</name>
    <name type="common">Puerto Rican coqui</name>
    <dbReference type="NCBI Taxonomy" id="57060"/>
    <lineage>
        <taxon>Eukaryota</taxon>
        <taxon>Metazoa</taxon>
        <taxon>Chordata</taxon>
        <taxon>Craniata</taxon>
        <taxon>Vertebrata</taxon>
        <taxon>Euteleostomi</taxon>
        <taxon>Amphibia</taxon>
        <taxon>Batrachia</taxon>
        <taxon>Anura</taxon>
        <taxon>Neobatrachia</taxon>
        <taxon>Hyloidea</taxon>
        <taxon>Eleutherodactylidae</taxon>
        <taxon>Eleutherodactylinae</taxon>
        <taxon>Eleutherodactylus</taxon>
        <taxon>Eleutherodactylus</taxon>
    </lineage>
</organism>